<keyword evidence="4 6" id="KW-1133">Transmembrane helix</keyword>
<dbReference type="RefSeq" id="WP_377167692.1">
    <property type="nucleotide sequence ID" value="NZ_JBHSMQ010000004.1"/>
</dbReference>
<dbReference type="PANTHER" id="PTHR43738:SF2">
    <property type="entry name" value="ABC TRANSPORTER PERMEASE"/>
    <property type="match status" value="1"/>
</dbReference>
<keyword evidence="5 6" id="KW-0472">Membrane</keyword>
<keyword evidence="3 6" id="KW-0812">Transmembrane</keyword>
<evidence type="ECO:0000313" key="9">
    <source>
        <dbReference type="EMBL" id="MFC5455974.1"/>
    </source>
</evidence>
<dbReference type="Proteomes" id="UP001596052">
    <property type="component" value="Unassembled WGS sequence"/>
</dbReference>
<feature type="transmembrane region" description="Helical" evidence="6">
    <location>
        <begin position="362"/>
        <end position="387"/>
    </location>
</feature>
<gene>
    <name evidence="9" type="ORF">ACFQDI_14005</name>
</gene>
<dbReference type="EMBL" id="JBHSMQ010000004">
    <property type="protein sequence ID" value="MFC5455974.1"/>
    <property type="molecule type" value="Genomic_DNA"/>
</dbReference>
<dbReference type="PANTHER" id="PTHR43738">
    <property type="entry name" value="ABC TRANSPORTER, MEMBRANE PROTEIN"/>
    <property type="match status" value="1"/>
</dbReference>
<keyword evidence="10" id="KW-1185">Reference proteome</keyword>
<feature type="transmembrane region" description="Helical" evidence="6">
    <location>
        <begin position="313"/>
        <end position="335"/>
    </location>
</feature>
<feature type="domain" description="ABC3 transporter permease C-terminal" evidence="7">
    <location>
        <begin position="317"/>
        <end position="387"/>
    </location>
</feature>
<evidence type="ECO:0000259" key="7">
    <source>
        <dbReference type="Pfam" id="PF02687"/>
    </source>
</evidence>
<name>A0ABW0KRG9_9BACT</name>
<keyword evidence="2" id="KW-1003">Cell membrane</keyword>
<dbReference type="Pfam" id="PF02687">
    <property type="entry name" value="FtsX"/>
    <property type="match status" value="1"/>
</dbReference>
<evidence type="ECO:0000256" key="4">
    <source>
        <dbReference type="ARBA" id="ARBA00022989"/>
    </source>
</evidence>
<evidence type="ECO:0000256" key="2">
    <source>
        <dbReference type="ARBA" id="ARBA00022475"/>
    </source>
</evidence>
<evidence type="ECO:0000256" key="3">
    <source>
        <dbReference type="ARBA" id="ARBA00022692"/>
    </source>
</evidence>
<comment type="caution">
    <text evidence="9">The sequence shown here is derived from an EMBL/GenBank/DDBJ whole genome shotgun (WGS) entry which is preliminary data.</text>
</comment>
<proteinExistence type="predicted"/>
<dbReference type="InterPro" id="IPR025857">
    <property type="entry name" value="MacB_PCD"/>
</dbReference>
<evidence type="ECO:0000259" key="8">
    <source>
        <dbReference type="Pfam" id="PF12704"/>
    </source>
</evidence>
<reference evidence="10" key="1">
    <citation type="journal article" date="2019" name="Int. J. Syst. Evol. Microbiol.">
        <title>The Global Catalogue of Microorganisms (GCM) 10K type strain sequencing project: providing services to taxonomists for standard genome sequencing and annotation.</title>
        <authorList>
            <consortium name="The Broad Institute Genomics Platform"/>
            <consortium name="The Broad Institute Genome Sequencing Center for Infectious Disease"/>
            <person name="Wu L."/>
            <person name="Ma J."/>
        </authorList>
    </citation>
    <scope>NUCLEOTIDE SEQUENCE [LARGE SCALE GENOMIC DNA]</scope>
    <source>
        <strain evidence="10">CGMCC 4.1469</strain>
    </source>
</reference>
<evidence type="ECO:0000256" key="5">
    <source>
        <dbReference type="ARBA" id="ARBA00023136"/>
    </source>
</evidence>
<evidence type="ECO:0000313" key="10">
    <source>
        <dbReference type="Proteomes" id="UP001596052"/>
    </source>
</evidence>
<dbReference type="InterPro" id="IPR051125">
    <property type="entry name" value="ABC-4/HrtB_transporter"/>
</dbReference>
<accession>A0ABW0KRG9</accession>
<evidence type="ECO:0000256" key="1">
    <source>
        <dbReference type="ARBA" id="ARBA00004651"/>
    </source>
</evidence>
<sequence>MSAALHLAVRYVLRHRIQSALLAGALGLVFALPLCLRVLIEHAQQELRARAAATPQIVGTRGSALDLMMTALYFKRENLLPLPFGVLTQLQHHHSASAATTAAAIPLHVRYQAQGAPIVGTELEYFPFRGLHLAAGRQLSRLGDCVVGATLAKQRGLQPGGHIFSSPEQAFDMAGVYPLKMRVTGILAPNGTPDDEALFVDLKTAWLIEGRSHGHDDLKKDQSVILKKEEDGNIVGNAAVRMYNEVTDANIASFHFHGDVSAYPISAIILLPKDAKAEALLAGQYARSKEQQLIRPRDEMQALLTQLVRLEGFAASALLLTATAALLVTALVFALSFRLRQREFATLEDVGVSRRSLLSVKVLEVLIIGLAAVLIGLVLLSFSSYAAPHLLRWAL</sequence>
<evidence type="ECO:0000256" key="6">
    <source>
        <dbReference type="SAM" id="Phobius"/>
    </source>
</evidence>
<comment type="subcellular location">
    <subcellularLocation>
        <location evidence="1">Cell membrane</location>
        <topology evidence="1">Multi-pass membrane protein</topology>
    </subcellularLocation>
</comment>
<organism evidence="9 10">
    <name type="scientific">Prosthecobacter fluviatilis</name>
    <dbReference type="NCBI Taxonomy" id="445931"/>
    <lineage>
        <taxon>Bacteria</taxon>
        <taxon>Pseudomonadati</taxon>
        <taxon>Verrucomicrobiota</taxon>
        <taxon>Verrucomicrobiia</taxon>
        <taxon>Verrucomicrobiales</taxon>
        <taxon>Verrucomicrobiaceae</taxon>
        <taxon>Prosthecobacter</taxon>
    </lineage>
</organism>
<dbReference type="Pfam" id="PF12704">
    <property type="entry name" value="MacB_PCD"/>
    <property type="match status" value="1"/>
</dbReference>
<protein>
    <submittedName>
        <fullName evidence="9">FtsX-like permease family protein</fullName>
    </submittedName>
</protein>
<feature type="transmembrane region" description="Helical" evidence="6">
    <location>
        <begin position="20"/>
        <end position="40"/>
    </location>
</feature>
<feature type="domain" description="MacB-like periplasmic core" evidence="8">
    <location>
        <begin position="99"/>
        <end position="209"/>
    </location>
</feature>
<dbReference type="InterPro" id="IPR003838">
    <property type="entry name" value="ABC3_permease_C"/>
</dbReference>